<dbReference type="RefSeq" id="WP_044165225.1">
    <property type="nucleotide sequence ID" value="NZ_JACIER010000024.1"/>
</dbReference>
<accession>A0A840D9T8</accession>
<proteinExistence type="predicted"/>
<gene>
    <name evidence="1" type="ORF">GGR06_004035</name>
</gene>
<organism evidence="1 2">
    <name type="scientific">Bacteroides reticulotermitis</name>
    <dbReference type="NCBI Taxonomy" id="1133319"/>
    <lineage>
        <taxon>Bacteria</taxon>
        <taxon>Pseudomonadati</taxon>
        <taxon>Bacteroidota</taxon>
        <taxon>Bacteroidia</taxon>
        <taxon>Bacteroidales</taxon>
        <taxon>Bacteroidaceae</taxon>
        <taxon>Bacteroides</taxon>
    </lineage>
</organism>
<dbReference type="Proteomes" id="UP000560658">
    <property type="component" value="Unassembled WGS sequence"/>
</dbReference>
<name>A0A840D9T8_9BACE</name>
<sequence>MKRKLLTDIELDVQGLKYLMESFSKESSVTLSELLKRNILQLQERLELLLQEVEETPLTEIPTAPVALEEEYLVVEVPSQKAIVGDVPQLTAEEDKTEITEVLESARIEVTEPEVVAIEECKDPEIETPRTSVLGERIRLGGTLRQSISLNDSFRFSQDVFSGDSEFMNRMVEQISAMSSYSTAVAFLASKVTVDEKNESMNDFLELLKRYFNQSA</sequence>
<comment type="caution">
    <text evidence="1">The sequence shown here is derived from an EMBL/GenBank/DDBJ whole genome shotgun (WGS) entry which is preliminary data.</text>
</comment>
<keyword evidence="2" id="KW-1185">Reference proteome</keyword>
<protein>
    <submittedName>
        <fullName evidence="1">Uncharacterized protein</fullName>
    </submittedName>
</protein>
<reference evidence="1" key="1">
    <citation type="submission" date="2020-08" db="EMBL/GenBank/DDBJ databases">
        <title>Genomic Encyclopedia of Type Strains, Phase IV (KMG-IV): sequencing the most valuable type-strain genomes for metagenomic binning, comparative biology and taxonomic classification.</title>
        <authorList>
            <person name="Goeker M."/>
        </authorList>
    </citation>
    <scope>NUCLEOTIDE SEQUENCE [LARGE SCALE GENOMIC DNA]</scope>
    <source>
        <strain evidence="1">DSM 105720</strain>
    </source>
</reference>
<dbReference type="EMBL" id="JACIER010000024">
    <property type="protein sequence ID" value="MBB4046204.1"/>
    <property type="molecule type" value="Genomic_DNA"/>
</dbReference>
<evidence type="ECO:0000313" key="1">
    <source>
        <dbReference type="EMBL" id="MBB4046204.1"/>
    </source>
</evidence>
<evidence type="ECO:0000313" key="2">
    <source>
        <dbReference type="Proteomes" id="UP000560658"/>
    </source>
</evidence>
<dbReference type="AlphaFoldDB" id="A0A840D9T8"/>